<protein>
    <submittedName>
        <fullName evidence="3">Putative transcriptional regulator</fullName>
    </submittedName>
</protein>
<evidence type="ECO:0000313" key="4">
    <source>
        <dbReference type="Proteomes" id="UP000184386"/>
    </source>
</evidence>
<dbReference type="PANTHER" id="PTHR46558:SF4">
    <property type="entry name" value="DNA-BIDING PHAGE PROTEIN"/>
    <property type="match status" value="1"/>
</dbReference>
<evidence type="ECO:0000259" key="2">
    <source>
        <dbReference type="PROSITE" id="PS50943"/>
    </source>
</evidence>
<dbReference type="AlphaFoldDB" id="A0A1M6W5E5"/>
<dbReference type="PROSITE" id="PS50943">
    <property type="entry name" value="HTH_CROC1"/>
    <property type="match status" value="1"/>
</dbReference>
<dbReference type="STRING" id="1121322.SAMN02745136_03591"/>
<feature type="domain" description="HTH cro/C1-type" evidence="2">
    <location>
        <begin position="5"/>
        <end position="59"/>
    </location>
</feature>
<dbReference type="SUPFAM" id="SSF47413">
    <property type="entry name" value="lambda repressor-like DNA-binding domains"/>
    <property type="match status" value="1"/>
</dbReference>
<evidence type="ECO:0000256" key="1">
    <source>
        <dbReference type="ARBA" id="ARBA00023125"/>
    </source>
</evidence>
<organism evidence="3 4">
    <name type="scientific">Anaerocolumna jejuensis DSM 15929</name>
    <dbReference type="NCBI Taxonomy" id="1121322"/>
    <lineage>
        <taxon>Bacteria</taxon>
        <taxon>Bacillati</taxon>
        <taxon>Bacillota</taxon>
        <taxon>Clostridia</taxon>
        <taxon>Lachnospirales</taxon>
        <taxon>Lachnospiraceae</taxon>
        <taxon>Anaerocolumna</taxon>
    </lineage>
</organism>
<dbReference type="RefSeq" id="WP_073278222.1">
    <property type="nucleotide sequence ID" value="NZ_FRAC01000019.1"/>
</dbReference>
<sequence length="69" mass="7902">MNTKIKELRKLRKISQEELALAVGTTRQTITSIEIGKYTASLVLAYKISKYFGLTIEEVFDFSEADRED</sequence>
<proteinExistence type="predicted"/>
<evidence type="ECO:0000313" key="3">
    <source>
        <dbReference type="EMBL" id="SHK88982.1"/>
    </source>
</evidence>
<dbReference type="OrthoDB" id="48775at2"/>
<dbReference type="Pfam" id="PF01381">
    <property type="entry name" value="HTH_3"/>
    <property type="match status" value="1"/>
</dbReference>
<dbReference type="SMART" id="SM00530">
    <property type="entry name" value="HTH_XRE"/>
    <property type="match status" value="1"/>
</dbReference>
<gene>
    <name evidence="3" type="ORF">SAMN02745136_03591</name>
</gene>
<dbReference type="PANTHER" id="PTHR46558">
    <property type="entry name" value="TRACRIPTIONAL REGULATORY PROTEIN-RELATED-RELATED"/>
    <property type="match status" value="1"/>
</dbReference>
<reference evidence="3 4" key="1">
    <citation type="submission" date="2016-11" db="EMBL/GenBank/DDBJ databases">
        <authorList>
            <person name="Jaros S."/>
            <person name="Januszkiewicz K."/>
            <person name="Wedrychowicz H."/>
        </authorList>
    </citation>
    <scope>NUCLEOTIDE SEQUENCE [LARGE SCALE GENOMIC DNA]</scope>
    <source>
        <strain evidence="3 4">DSM 15929</strain>
    </source>
</reference>
<dbReference type="InterPro" id="IPR001387">
    <property type="entry name" value="Cro/C1-type_HTH"/>
</dbReference>
<dbReference type="EMBL" id="FRAC01000019">
    <property type="protein sequence ID" value="SHK88982.1"/>
    <property type="molecule type" value="Genomic_DNA"/>
</dbReference>
<dbReference type="Proteomes" id="UP000184386">
    <property type="component" value="Unassembled WGS sequence"/>
</dbReference>
<accession>A0A1M6W5E5</accession>
<dbReference type="CDD" id="cd00093">
    <property type="entry name" value="HTH_XRE"/>
    <property type="match status" value="1"/>
</dbReference>
<dbReference type="Gene3D" id="1.10.260.40">
    <property type="entry name" value="lambda repressor-like DNA-binding domains"/>
    <property type="match status" value="1"/>
</dbReference>
<dbReference type="InterPro" id="IPR010982">
    <property type="entry name" value="Lambda_DNA-bd_dom_sf"/>
</dbReference>
<name>A0A1M6W5E5_9FIRM</name>
<keyword evidence="1" id="KW-0238">DNA-binding</keyword>
<keyword evidence="4" id="KW-1185">Reference proteome</keyword>
<dbReference type="GO" id="GO:0003677">
    <property type="term" value="F:DNA binding"/>
    <property type="evidence" value="ECO:0007669"/>
    <property type="project" value="UniProtKB-KW"/>
</dbReference>